<dbReference type="AlphaFoldDB" id="A0A5M3MF92"/>
<feature type="compositionally biased region" description="Polar residues" evidence="1">
    <location>
        <begin position="190"/>
        <end position="201"/>
    </location>
</feature>
<evidence type="ECO:0000313" key="3">
    <source>
        <dbReference type="Proteomes" id="UP000053558"/>
    </source>
</evidence>
<feature type="compositionally biased region" description="Polar residues" evidence="1">
    <location>
        <begin position="76"/>
        <end position="91"/>
    </location>
</feature>
<comment type="caution">
    <text evidence="2">The sequence shown here is derived from an EMBL/GenBank/DDBJ whole genome shotgun (WGS) entry which is preliminary data.</text>
</comment>
<dbReference type="RefSeq" id="XP_007772439.1">
    <property type="nucleotide sequence ID" value="XM_007774249.1"/>
</dbReference>
<dbReference type="KEGG" id="cput:CONPUDRAFT_76045"/>
<reference evidence="3" key="1">
    <citation type="journal article" date="2012" name="Science">
        <title>The Paleozoic origin of enzymatic lignin decomposition reconstructed from 31 fungal genomes.</title>
        <authorList>
            <person name="Floudas D."/>
            <person name="Binder M."/>
            <person name="Riley R."/>
            <person name="Barry K."/>
            <person name="Blanchette R.A."/>
            <person name="Henrissat B."/>
            <person name="Martinez A.T."/>
            <person name="Otillar R."/>
            <person name="Spatafora J.W."/>
            <person name="Yadav J.S."/>
            <person name="Aerts A."/>
            <person name="Benoit I."/>
            <person name="Boyd A."/>
            <person name="Carlson A."/>
            <person name="Copeland A."/>
            <person name="Coutinho P.M."/>
            <person name="de Vries R.P."/>
            <person name="Ferreira P."/>
            <person name="Findley K."/>
            <person name="Foster B."/>
            <person name="Gaskell J."/>
            <person name="Glotzer D."/>
            <person name="Gorecki P."/>
            <person name="Heitman J."/>
            <person name="Hesse C."/>
            <person name="Hori C."/>
            <person name="Igarashi K."/>
            <person name="Jurgens J.A."/>
            <person name="Kallen N."/>
            <person name="Kersten P."/>
            <person name="Kohler A."/>
            <person name="Kuees U."/>
            <person name="Kumar T.K.A."/>
            <person name="Kuo A."/>
            <person name="LaButti K."/>
            <person name="Larrondo L.F."/>
            <person name="Lindquist E."/>
            <person name="Ling A."/>
            <person name="Lombard V."/>
            <person name="Lucas S."/>
            <person name="Lundell T."/>
            <person name="Martin R."/>
            <person name="McLaughlin D.J."/>
            <person name="Morgenstern I."/>
            <person name="Morin E."/>
            <person name="Murat C."/>
            <person name="Nagy L.G."/>
            <person name="Nolan M."/>
            <person name="Ohm R.A."/>
            <person name="Patyshakuliyeva A."/>
            <person name="Rokas A."/>
            <person name="Ruiz-Duenas F.J."/>
            <person name="Sabat G."/>
            <person name="Salamov A."/>
            <person name="Samejima M."/>
            <person name="Schmutz J."/>
            <person name="Slot J.C."/>
            <person name="St John F."/>
            <person name="Stenlid J."/>
            <person name="Sun H."/>
            <person name="Sun S."/>
            <person name="Syed K."/>
            <person name="Tsang A."/>
            <person name="Wiebenga A."/>
            <person name="Young D."/>
            <person name="Pisabarro A."/>
            <person name="Eastwood D.C."/>
            <person name="Martin F."/>
            <person name="Cullen D."/>
            <person name="Grigoriev I.V."/>
            <person name="Hibbett D.S."/>
        </authorList>
    </citation>
    <scope>NUCLEOTIDE SEQUENCE [LARGE SCALE GENOMIC DNA]</scope>
    <source>
        <strain evidence="3">RWD-64-598 SS2</strain>
    </source>
</reference>
<feature type="region of interest" description="Disordered" evidence="1">
    <location>
        <begin position="186"/>
        <end position="222"/>
    </location>
</feature>
<dbReference type="GeneID" id="19209455"/>
<accession>A0A5M3MF92</accession>
<protein>
    <submittedName>
        <fullName evidence="2">Uncharacterized protein</fullName>
    </submittedName>
</protein>
<feature type="compositionally biased region" description="Basic residues" evidence="1">
    <location>
        <begin position="210"/>
        <end position="221"/>
    </location>
</feature>
<organism evidence="2 3">
    <name type="scientific">Coniophora puteana (strain RWD-64-598)</name>
    <name type="common">Brown rot fungus</name>
    <dbReference type="NCBI Taxonomy" id="741705"/>
    <lineage>
        <taxon>Eukaryota</taxon>
        <taxon>Fungi</taxon>
        <taxon>Dikarya</taxon>
        <taxon>Basidiomycota</taxon>
        <taxon>Agaricomycotina</taxon>
        <taxon>Agaricomycetes</taxon>
        <taxon>Agaricomycetidae</taxon>
        <taxon>Boletales</taxon>
        <taxon>Coniophorineae</taxon>
        <taxon>Coniophoraceae</taxon>
        <taxon>Coniophora</taxon>
    </lineage>
</organism>
<feature type="region of interest" description="Disordered" evidence="1">
    <location>
        <begin position="59"/>
        <end position="153"/>
    </location>
</feature>
<dbReference type="Proteomes" id="UP000053558">
    <property type="component" value="Unassembled WGS sequence"/>
</dbReference>
<dbReference type="EMBL" id="JH711584">
    <property type="protein sequence ID" value="EIW77285.1"/>
    <property type="molecule type" value="Genomic_DNA"/>
</dbReference>
<keyword evidence="3" id="KW-1185">Reference proteome</keyword>
<name>A0A5M3MF92_CONPW</name>
<proteinExistence type="predicted"/>
<sequence length="236" mass="23808">MPQMNSTVVVLAVASGVSPNGLIRFELLQLSANIVPASQAGGVGGNDGNSGAISKGARFSPYPVTSPRKTAPGIVSVQTVTNPGTSASTGPVLTDATCEEAVERAGGKTAQSGDQVTDDVPDDADESASDDGGQSSHGSALASSNTLGSSDVNGNPAANVPALASVFASLNDAQIQALLSARQGPPAVASESSQPVSSTISPPADDKSSKTRKTRRSRNTSKKYVLYVNVGKFELH</sequence>
<evidence type="ECO:0000256" key="1">
    <source>
        <dbReference type="SAM" id="MobiDB-lite"/>
    </source>
</evidence>
<feature type="compositionally biased region" description="Acidic residues" evidence="1">
    <location>
        <begin position="116"/>
        <end position="129"/>
    </location>
</feature>
<evidence type="ECO:0000313" key="2">
    <source>
        <dbReference type="EMBL" id="EIW77285.1"/>
    </source>
</evidence>
<gene>
    <name evidence="2" type="ORF">CONPUDRAFT_76045</name>
</gene>
<feature type="compositionally biased region" description="Polar residues" evidence="1">
    <location>
        <begin position="137"/>
        <end position="153"/>
    </location>
</feature>